<dbReference type="AlphaFoldDB" id="A0A0P1KLP0"/>
<reference evidence="2" key="1">
    <citation type="submission" date="2015-10" db="EMBL/GenBank/DDBJ databases">
        <authorList>
            <person name="Devillers H."/>
        </authorList>
    </citation>
    <scope>NUCLEOTIDE SEQUENCE [LARGE SCALE GENOMIC DNA]</scope>
</reference>
<proteinExistence type="predicted"/>
<sequence length="400" mass="46087">MAFEPAEFLALPVSLRKQVYWHLNGQLTQLRPPTNYELFAETYPVYKTGKKRKRNRELWTNLGKFVELFEYLPGFVDLWLEYAECLRYDSISLDYMRMNRELDGGLAELEWIMVGSEVRLAVFSHEGVLQVQYPIEEYHKFIDSEFRPRVAMNTAHLDEGAEAPAVVAALQKLELLDLVDNVVFYQDEDSVNEETVLQMVAGLESMRGLQGVRVAGQKLFERVVNFHGVRDHPGRTIGYLVKKRVSRLLVERCASIGGKRSIADFTRWDHVSRITVSKVRELDLTRTMLPPGCRWLRLENIDKLKWWDQQAVEAELPESCLVCSDPPGTGEPEVCQVDRAAASEEVLLRCQALLWETYGRLSCVQLICVREIDRAPVVPQAWRGARFNCWRSTVARITYV</sequence>
<protein>
    <submittedName>
        <fullName evidence="1">LAQU0S01e11452g1_1</fullName>
    </submittedName>
</protein>
<organism evidence="1 2">
    <name type="scientific">Lachancea quebecensis</name>
    <dbReference type="NCBI Taxonomy" id="1654605"/>
    <lineage>
        <taxon>Eukaryota</taxon>
        <taxon>Fungi</taxon>
        <taxon>Dikarya</taxon>
        <taxon>Ascomycota</taxon>
        <taxon>Saccharomycotina</taxon>
        <taxon>Saccharomycetes</taxon>
        <taxon>Saccharomycetales</taxon>
        <taxon>Saccharomycetaceae</taxon>
        <taxon>Lachancea</taxon>
    </lineage>
</organism>
<dbReference type="Proteomes" id="UP000236544">
    <property type="component" value="Unassembled WGS sequence"/>
</dbReference>
<evidence type="ECO:0000313" key="2">
    <source>
        <dbReference type="Proteomes" id="UP000236544"/>
    </source>
</evidence>
<dbReference type="OrthoDB" id="4032425at2759"/>
<evidence type="ECO:0000313" key="1">
    <source>
        <dbReference type="EMBL" id="CUS20649.1"/>
    </source>
</evidence>
<keyword evidence="2" id="KW-1185">Reference proteome</keyword>
<gene>
    <name evidence="1" type="ORF">LAQU0_S01e11452g</name>
</gene>
<dbReference type="EMBL" id="LN890560">
    <property type="protein sequence ID" value="CUS20649.1"/>
    <property type="molecule type" value="Genomic_DNA"/>
</dbReference>
<name>A0A0P1KLP0_9SACH</name>
<accession>A0A0P1KLP0</accession>